<dbReference type="AlphaFoldDB" id="A0A9D4BD31"/>
<feature type="compositionally biased region" description="Polar residues" evidence="1">
    <location>
        <begin position="193"/>
        <end position="204"/>
    </location>
</feature>
<reference evidence="2" key="1">
    <citation type="journal article" date="2019" name="bioRxiv">
        <title>The Genome of the Zebra Mussel, Dreissena polymorpha: A Resource for Invasive Species Research.</title>
        <authorList>
            <person name="McCartney M.A."/>
            <person name="Auch B."/>
            <person name="Kono T."/>
            <person name="Mallez S."/>
            <person name="Zhang Y."/>
            <person name="Obille A."/>
            <person name="Becker A."/>
            <person name="Abrahante J.E."/>
            <person name="Garbe J."/>
            <person name="Badalamenti J.P."/>
            <person name="Herman A."/>
            <person name="Mangelson H."/>
            <person name="Liachko I."/>
            <person name="Sullivan S."/>
            <person name="Sone E.D."/>
            <person name="Koren S."/>
            <person name="Silverstein K.A.T."/>
            <person name="Beckman K.B."/>
            <person name="Gohl D.M."/>
        </authorList>
    </citation>
    <scope>NUCLEOTIDE SEQUENCE</scope>
    <source>
        <strain evidence="2">Duluth1</strain>
        <tissue evidence="2">Whole animal</tissue>
    </source>
</reference>
<sequence>MTQYRTLYSTYACRTHAGLIVAVLDHEQFRLKMLYKEKKMISTQLERLGETKKRWDYTYMPRYDNALACMRSSQRTYWLSLKGEIKNMIFFKYRVMEWLDVSFEEEIVTTTQHDPKRTVDMVRSHYDAGGAPARDQASTGMNRGHTEMNRCCTGMNRRRPGTTGAPPVNIKMLNTSEMNRESPGRTDNDRRGTVNNRDCTGSAP</sequence>
<gene>
    <name evidence="2" type="ORF">DPMN_192966</name>
</gene>
<comment type="caution">
    <text evidence="2">The sequence shown here is derived from an EMBL/GenBank/DDBJ whole genome shotgun (WGS) entry which is preliminary data.</text>
</comment>
<evidence type="ECO:0000256" key="1">
    <source>
        <dbReference type="SAM" id="MobiDB-lite"/>
    </source>
</evidence>
<keyword evidence="3" id="KW-1185">Reference proteome</keyword>
<name>A0A9D4BD31_DREPO</name>
<reference evidence="2" key="2">
    <citation type="submission" date="2020-11" db="EMBL/GenBank/DDBJ databases">
        <authorList>
            <person name="McCartney M.A."/>
            <person name="Auch B."/>
            <person name="Kono T."/>
            <person name="Mallez S."/>
            <person name="Becker A."/>
            <person name="Gohl D.M."/>
            <person name="Silverstein K.A.T."/>
            <person name="Koren S."/>
            <person name="Bechman K.B."/>
            <person name="Herman A."/>
            <person name="Abrahante J.E."/>
            <person name="Garbe J."/>
        </authorList>
    </citation>
    <scope>NUCLEOTIDE SEQUENCE</scope>
    <source>
        <strain evidence="2">Duluth1</strain>
        <tissue evidence="2">Whole animal</tissue>
    </source>
</reference>
<accession>A0A9D4BD31</accession>
<dbReference type="EMBL" id="JAIWYP010000055">
    <property type="protein sequence ID" value="KAH3690731.1"/>
    <property type="molecule type" value="Genomic_DNA"/>
</dbReference>
<proteinExistence type="predicted"/>
<feature type="compositionally biased region" description="Basic and acidic residues" evidence="1">
    <location>
        <begin position="178"/>
        <end position="192"/>
    </location>
</feature>
<dbReference type="Proteomes" id="UP000828390">
    <property type="component" value="Unassembled WGS sequence"/>
</dbReference>
<protein>
    <submittedName>
        <fullName evidence="2">Uncharacterized protein</fullName>
    </submittedName>
</protein>
<evidence type="ECO:0000313" key="3">
    <source>
        <dbReference type="Proteomes" id="UP000828390"/>
    </source>
</evidence>
<feature type="region of interest" description="Disordered" evidence="1">
    <location>
        <begin position="151"/>
        <end position="204"/>
    </location>
</feature>
<evidence type="ECO:0000313" key="2">
    <source>
        <dbReference type="EMBL" id="KAH3690731.1"/>
    </source>
</evidence>
<organism evidence="2 3">
    <name type="scientific">Dreissena polymorpha</name>
    <name type="common">Zebra mussel</name>
    <name type="synonym">Mytilus polymorpha</name>
    <dbReference type="NCBI Taxonomy" id="45954"/>
    <lineage>
        <taxon>Eukaryota</taxon>
        <taxon>Metazoa</taxon>
        <taxon>Spiralia</taxon>
        <taxon>Lophotrochozoa</taxon>
        <taxon>Mollusca</taxon>
        <taxon>Bivalvia</taxon>
        <taxon>Autobranchia</taxon>
        <taxon>Heteroconchia</taxon>
        <taxon>Euheterodonta</taxon>
        <taxon>Imparidentia</taxon>
        <taxon>Neoheterodontei</taxon>
        <taxon>Myida</taxon>
        <taxon>Dreissenoidea</taxon>
        <taxon>Dreissenidae</taxon>
        <taxon>Dreissena</taxon>
    </lineage>
</organism>